<evidence type="ECO:0000256" key="2">
    <source>
        <dbReference type="ARBA" id="ARBA00010663"/>
    </source>
</evidence>
<dbReference type="InterPro" id="IPR019427">
    <property type="entry name" value="7TM_GPCR_serpentine_rcpt_Srw"/>
</dbReference>
<evidence type="ECO:0000256" key="4">
    <source>
        <dbReference type="ARBA" id="ARBA00022989"/>
    </source>
</evidence>
<feature type="domain" description="G-protein coupled receptors family 1 profile" evidence="7">
    <location>
        <begin position="71"/>
        <end position="339"/>
    </location>
</feature>
<keyword evidence="9" id="KW-1185">Reference proteome</keyword>
<reference evidence="8 9" key="1">
    <citation type="journal article" date="2017" name="Gigascience">
        <title>Draft genome of the honey bee ectoparasitic mite, Tropilaelaps mercedesae, is shaped by the parasitic life history.</title>
        <authorList>
            <person name="Dong X."/>
            <person name="Armstrong S.D."/>
            <person name="Xia D."/>
            <person name="Makepeace B.L."/>
            <person name="Darby A.C."/>
            <person name="Kadowaki T."/>
        </authorList>
    </citation>
    <scope>NUCLEOTIDE SEQUENCE [LARGE SCALE GENOMIC DNA]</scope>
    <source>
        <strain evidence="8">Wuxi-XJTLU</strain>
    </source>
</reference>
<dbReference type="PANTHER" id="PTHR46641">
    <property type="entry name" value="FMRFAMIDE RECEPTOR-RELATED"/>
    <property type="match status" value="1"/>
</dbReference>
<dbReference type="AlphaFoldDB" id="A0A1V9X5R1"/>
<comment type="caution">
    <text evidence="8">The sequence shown here is derived from an EMBL/GenBank/DDBJ whole genome shotgun (WGS) entry which is preliminary data.</text>
</comment>
<keyword evidence="8" id="KW-0675">Receptor</keyword>
<evidence type="ECO:0000259" key="7">
    <source>
        <dbReference type="PROSITE" id="PS50262"/>
    </source>
</evidence>
<dbReference type="Gene3D" id="1.20.1070.10">
    <property type="entry name" value="Rhodopsin 7-helix transmembrane proteins"/>
    <property type="match status" value="1"/>
</dbReference>
<protein>
    <submittedName>
        <fullName evidence="8">FMRFamide receptor-like</fullName>
    </submittedName>
</protein>
<accession>A0A1V9X5R1</accession>
<organism evidence="8 9">
    <name type="scientific">Tropilaelaps mercedesae</name>
    <dbReference type="NCBI Taxonomy" id="418985"/>
    <lineage>
        <taxon>Eukaryota</taxon>
        <taxon>Metazoa</taxon>
        <taxon>Ecdysozoa</taxon>
        <taxon>Arthropoda</taxon>
        <taxon>Chelicerata</taxon>
        <taxon>Arachnida</taxon>
        <taxon>Acari</taxon>
        <taxon>Parasitiformes</taxon>
        <taxon>Mesostigmata</taxon>
        <taxon>Gamasina</taxon>
        <taxon>Dermanyssoidea</taxon>
        <taxon>Laelapidae</taxon>
        <taxon>Tropilaelaps</taxon>
    </lineage>
</organism>
<keyword evidence="5 6" id="KW-0472">Membrane</keyword>
<evidence type="ECO:0000256" key="3">
    <source>
        <dbReference type="ARBA" id="ARBA00022692"/>
    </source>
</evidence>
<evidence type="ECO:0000313" key="9">
    <source>
        <dbReference type="Proteomes" id="UP000192247"/>
    </source>
</evidence>
<dbReference type="EMBL" id="MNPL01023234">
    <property type="protein sequence ID" value="OQR68844.1"/>
    <property type="molecule type" value="Genomic_DNA"/>
</dbReference>
<dbReference type="STRING" id="418985.A0A1V9X5R1"/>
<dbReference type="CDD" id="cd14978">
    <property type="entry name" value="7tmA_FMRFamide_R-like"/>
    <property type="match status" value="1"/>
</dbReference>
<evidence type="ECO:0000313" key="8">
    <source>
        <dbReference type="EMBL" id="OQR68844.1"/>
    </source>
</evidence>
<dbReference type="Pfam" id="PF10324">
    <property type="entry name" value="7TM_GPCR_Srw"/>
    <property type="match status" value="1"/>
</dbReference>
<dbReference type="InterPro" id="IPR017452">
    <property type="entry name" value="GPCR_Rhodpsn_7TM"/>
</dbReference>
<feature type="transmembrane region" description="Helical" evidence="6">
    <location>
        <begin position="59"/>
        <end position="79"/>
    </location>
</feature>
<proteinExistence type="inferred from homology"/>
<dbReference type="InParanoid" id="A0A1V9X5R1"/>
<dbReference type="OrthoDB" id="10011262at2759"/>
<comment type="similarity">
    <text evidence="2">Belongs to the G-protein coupled receptor 1 family.</text>
</comment>
<feature type="transmembrane region" description="Helical" evidence="6">
    <location>
        <begin position="225"/>
        <end position="250"/>
    </location>
</feature>
<dbReference type="SMART" id="SM01381">
    <property type="entry name" value="7TM_GPCR_Srsx"/>
    <property type="match status" value="1"/>
</dbReference>
<dbReference type="GO" id="GO:0008528">
    <property type="term" value="F:G protein-coupled peptide receptor activity"/>
    <property type="evidence" value="ECO:0007669"/>
    <property type="project" value="InterPro"/>
</dbReference>
<dbReference type="InterPro" id="IPR052954">
    <property type="entry name" value="GPCR-Ligand_Int"/>
</dbReference>
<feature type="transmembrane region" description="Helical" evidence="6">
    <location>
        <begin position="176"/>
        <end position="193"/>
    </location>
</feature>
<comment type="subcellular location">
    <subcellularLocation>
        <location evidence="1">Membrane</location>
    </subcellularLocation>
</comment>
<dbReference type="PRINTS" id="PR00237">
    <property type="entry name" value="GPCRRHODOPSN"/>
</dbReference>
<dbReference type="FunCoup" id="A0A1V9X5R1">
    <property type="interactions" value="20"/>
</dbReference>
<feature type="transmembrane region" description="Helical" evidence="6">
    <location>
        <begin position="315"/>
        <end position="342"/>
    </location>
</feature>
<sequence>MNSPAIFPLNCSALGLSNSTEEFCREMATSIRNCTASACLVTDQPDETLQNVRFVFQRLLVPIVALIGIIFNSLTMVIMTRRRMRSSTNNYLAALATADCLYLICTIYFSLRHRFGETDPCYNFYRRLRPLMQLFVDTAQNTSVWLTVAFTIERYIAVCHPMRGKVLCTESRSRKVILAVLLYTIVLTMPTFFEFKVVEEQNARNETVVRVVASEMGSDVLFTTVYYWLLVVMNTIVPLVILIVFNTFLVRSVHLSRWQRSKMTIRQRPDVAREPNSQENKITVMLIAVVILFLVCQMPSAVLLIYTTFDDAMSTFILVLGNFFNFLVCVNASGNFVLYCLLSNKYRRTFVNMFCPCVQGRLDSLLRSVYGQYQNSTTDESPGAHRKLSCHPVGGRRSSAMPTDGVTGQLLAVPGGGRAAVSMNNDTTTRNGRPIMRNASLPEHSFWSVFRRGSRVRGESAVRQMTKTLKGRTRSSSTTTPMPNSKECVVIVTSESNVEDHVGDARKDGQHDA</sequence>
<evidence type="ECO:0000256" key="6">
    <source>
        <dbReference type="SAM" id="Phobius"/>
    </source>
</evidence>
<dbReference type="PROSITE" id="PS50262">
    <property type="entry name" value="G_PROTEIN_RECEP_F1_2"/>
    <property type="match status" value="1"/>
</dbReference>
<name>A0A1V9X5R1_9ACAR</name>
<dbReference type="PANTHER" id="PTHR46641:SF22">
    <property type="entry name" value="PROCTOLIN RECEPTOR, ISOFORM A"/>
    <property type="match status" value="1"/>
</dbReference>
<dbReference type="Proteomes" id="UP000192247">
    <property type="component" value="Unassembled WGS sequence"/>
</dbReference>
<evidence type="ECO:0000256" key="1">
    <source>
        <dbReference type="ARBA" id="ARBA00004370"/>
    </source>
</evidence>
<dbReference type="SUPFAM" id="SSF81321">
    <property type="entry name" value="Family A G protein-coupled receptor-like"/>
    <property type="match status" value="1"/>
</dbReference>
<dbReference type="GO" id="GO:0016020">
    <property type="term" value="C:membrane"/>
    <property type="evidence" value="ECO:0007669"/>
    <property type="project" value="UniProtKB-SubCell"/>
</dbReference>
<feature type="transmembrane region" description="Helical" evidence="6">
    <location>
        <begin position="131"/>
        <end position="156"/>
    </location>
</feature>
<gene>
    <name evidence="8" type="ORF">BIW11_01946</name>
</gene>
<keyword evidence="4 6" id="KW-1133">Transmembrane helix</keyword>
<evidence type="ECO:0000256" key="5">
    <source>
        <dbReference type="ARBA" id="ARBA00023136"/>
    </source>
</evidence>
<feature type="transmembrane region" description="Helical" evidence="6">
    <location>
        <begin position="282"/>
        <end position="309"/>
    </location>
</feature>
<keyword evidence="3 6" id="KW-0812">Transmembrane</keyword>
<feature type="transmembrane region" description="Helical" evidence="6">
    <location>
        <begin position="91"/>
        <end position="111"/>
    </location>
</feature>
<dbReference type="InterPro" id="IPR000276">
    <property type="entry name" value="GPCR_Rhodpsn"/>
</dbReference>